<reference evidence="2 3" key="1">
    <citation type="submission" date="2023-06" db="EMBL/GenBank/DDBJ databases">
        <authorList>
            <person name="Zeman M."/>
            <person name="Kubasova T."/>
            <person name="Jahodarova E."/>
            <person name="Nykrynova M."/>
            <person name="Rychlik I."/>
        </authorList>
    </citation>
    <scope>NUCLEOTIDE SEQUENCE [LARGE SCALE GENOMIC DNA]</scope>
    <source>
        <strain evidence="2 3">ET4</strain>
    </source>
</reference>
<keyword evidence="1" id="KW-0175">Coiled coil</keyword>
<dbReference type="EMBL" id="JAUDCF010000018">
    <property type="protein sequence ID" value="MDM8145954.1"/>
    <property type="molecule type" value="Genomic_DNA"/>
</dbReference>
<keyword evidence="3" id="KW-1185">Reference proteome</keyword>
<organism evidence="2 3">
    <name type="scientific">Bacteroides eggerthii</name>
    <dbReference type="NCBI Taxonomy" id="28111"/>
    <lineage>
        <taxon>Bacteria</taxon>
        <taxon>Pseudomonadati</taxon>
        <taxon>Bacteroidota</taxon>
        <taxon>Bacteroidia</taxon>
        <taxon>Bacteroidales</taxon>
        <taxon>Bacteroidaceae</taxon>
        <taxon>Bacteroides</taxon>
    </lineage>
</organism>
<sequence>MTPEEEIILKRFETRTRQLILLYQDTRQENELLRKQVDTLNQELELIKKNYANLKIARMIDISDQDMKDAKGRLSKLIREIDKCIALLKI</sequence>
<comment type="caution">
    <text evidence="2">The sequence shown here is derived from an EMBL/GenBank/DDBJ whole genome shotgun (WGS) entry which is preliminary data.</text>
</comment>
<accession>A0ABT7U632</accession>
<reference evidence="3" key="2">
    <citation type="submission" date="2023-07" db="EMBL/GenBank/DDBJ databases">
        <title>Identification and characterization of horizontal gene transfer across gut microbiota members of farm animals based on homology search.</title>
        <authorList>
            <person name="Schwarzerova J."/>
            <person name="Nykrynova M."/>
            <person name="Jureckova K."/>
            <person name="Cejkova D."/>
            <person name="Rychlik I."/>
        </authorList>
    </citation>
    <scope>NUCLEOTIDE SEQUENCE [LARGE SCALE GENOMIC DNA]</scope>
    <source>
        <strain evidence="3">ET4</strain>
    </source>
</reference>
<protein>
    <submittedName>
        <fullName evidence="2">DUF5320 domain-containing protein</fullName>
    </submittedName>
</protein>
<name>A0ABT7U632_9BACE</name>
<proteinExistence type="predicted"/>
<dbReference type="Proteomes" id="UP001228403">
    <property type="component" value="Unassembled WGS sequence"/>
</dbReference>
<evidence type="ECO:0000313" key="2">
    <source>
        <dbReference type="EMBL" id="MDM8145954.1"/>
    </source>
</evidence>
<gene>
    <name evidence="2" type="ORF">QUW02_08480</name>
</gene>
<feature type="coiled-coil region" evidence="1">
    <location>
        <begin position="23"/>
        <end position="57"/>
    </location>
</feature>
<evidence type="ECO:0000256" key="1">
    <source>
        <dbReference type="SAM" id="Coils"/>
    </source>
</evidence>
<evidence type="ECO:0000313" key="3">
    <source>
        <dbReference type="Proteomes" id="UP001228403"/>
    </source>
</evidence>